<comment type="subcellular location">
    <subcellularLocation>
        <location evidence="1">Golgi apparatus membrane</location>
        <topology evidence="1">Peripheral membrane protein</topology>
    </subcellularLocation>
</comment>
<dbReference type="GO" id="GO:0006891">
    <property type="term" value="P:intra-Golgi vesicle-mediated transport"/>
    <property type="evidence" value="ECO:0007669"/>
    <property type="project" value="InterPro"/>
</dbReference>
<dbReference type="GO" id="GO:0000139">
    <property type="term" value="C:Golgi membrane"/>
    <property type="evidence" value="ECO:0007669"/>
    <property type="project" value="UniProtKB-SubCell"/>
</dbReference>
<dbReference type="GO" id="GO:0017119">
    <property type="term" value="C:Golgi transport complex"/>
    <property type="evidence" value="ECO:0007669"/>
    <property type="project" value="InterPro"/>
</dbReference>
<evidence type="ECO:0000256" key="1">
    <source>
        <dbReference type="ARBA" id="ARBA00004395"/>
    </source>
</evidence>
<protein>
    <recommendedName>
        <fullName evidence="3">Conserved oligomeric Golgi complex subunit 1</fullName>
    </recommendedName>
</protein>
<evidence type="ECO:0000313" key="9">
    <source>
        <dbReference type="EMBL" id="KAK9892275.1"/>
    </source>
</evidence>
<keyword evidence="7" id="KW-0472">Membrane</keyword>
<evidence type="ECO:0000256" key="2">
    <source>
        <dbReference type="ARBA" id="ARBA00006653"/>
    </source>
</evidence>
<organism evidence="9 10">
    <name type="scientific">Henosepilachna vigintioctopunctata</name>
    <dbReference type="NCBI Taxonomy" id="420089"/>
    <lineage>
        <taxon>Eukaryota</taxon>
        <taxon>Metazoa</taxon>
        <taxon>Ecdysozoa</taxon>
        <taxon>Arthropoda</taxon>
        <taxon>Hexapoda</taxon>
        <taxon>Insecta</taxon>
        <taxon>Pterygota</taxon>
        <taxon>Neoptera</taxon>
        <taxon>Endopterygota</taxon>
        <taxon>Coleoptera</taxon>
        <taxon>Polyphaga</taxon>
        <taxon>Cucujiformia</taxon>
        <taxon>Coccinelloidea</taxon>
        <taxon>Coccinellidae</taxon>
        <taxon>Epilachninae</taxon>
        <taxon>Epilachnini</taxon>
        <taxon>Henosepilachna</taxon>
    </lineage>
</organism>
<evidence type="ECO:0000256" key="6">
    <source>
        <dbReference type="ARBA" id="ARBA00023034"/>
    </source>
</evidence>
<gene>
    <name evidence="9" type="ORF">WA026_019082</name>
</gene>
<evidence type="ECO:0000256" key="3">
    <source>
        <dbReference type="ARBA" id="ARBA00020978"/>
    </source>
</evidence>
<evidence type="ECO:0000256" key="7">
    <source>
        <dbReference type="ARBA" id="ARBA00023136"/>
    </source>
</evidence>
<dbReference type="EMBL" id="JARQZJ010000133">
    <property type="protein sequence ID" value="KAK9892275.1"/>
    <property type="molecule type" value="Genomic_DNA"/>
</dbReference>
<keyword evidence="4" id="KW-0813">Transport</keyword>
<comment type="caution">
    <text evidence="9">The sequence shown here is derived from an EMBL/GenBank/DDBJ whole genome shotgun (WGS) entry which is preliminary data.</text>
</comment>
<comment type="similarity">
    <text evidence="2">Belongs to the COG1 family.</text>
</comment>
<dbReference type="Pfam" id="PF08700">
    <property type="entry name" value="VPS51_Exo84_N"/>
    <property type="match status" value="1"/>
</dbReference>
<feature type="region of interest" description="Disordered" evidence="8">
    <location>
        <begin position="744"/>
        <end position="771"/>
    </location>
</feature>
<evidence type="ECO:0000313" key="10">
    <source>
        <dbReference type="Proteomes" id="UP001431783"/>
    </source>
</evidence>
<keyword evidence="10" id="KW-1185">Reference proteome</keyword>
<proteinExistence type="inferred from homology"/>
<keyword evidence="5" id="KW-0653">Protein transport</keyword>
<dbReference type="Proteomes" id="UP001431783">
    <property type="component" value="Unassembled WGS sequence"/>
</dbReference>
<feature type="compositionally biased region" description="Polar residues" evidence="8">
    <location>
        <begin position="752"/>
        <end position="771"/>
    </location>
</feature>
<dbReference type="GO" id="GO:0015031">
    <property type="term" value="P:protein transport"/>
    <property type="evidence" value="ECO:0007669"/>
    <property type="project" value="UniProtKB-KW"/>
</dbReference>
<accession>A0AAW1VEG1</accession>
<dbReference type="AlphaFoldDB" id="A0AAW1VEG1"/>
<evidence type="ECO:0000256" key="4">
    <source>
        <dbReference type="ARBA" id="ARBA00022448"/>
    </source>
</evidence>
<evidence type="ECO:0000256" key="8">
    <source>
        <dbReference type="SAM" id="MobiDB-lite"/>
    </source>
</evidence>
<keyword evidence="6" id="KW-0333">Golgi apparatus</keyword>
<sequence length="790" mass="90509">MMNKYKYNLLELDIGELFVEHKIDEILEIENLIDGEIEKKRTELRSMVGDRYKDILIASDSIKSMKDISTEVVNSIRNITASCNTLLKNTDNPSDCLPLQPYEEKIAERTLVVQIRLTIYINETIWMYLDKEDYLNAVQLYLLGQNIHTGLTFLNSSYKHKVPFLKHVKMCLTTLRDIILDKIIKKLQSVELTSEQACSNLNGLMLLQNQNTNQLISIFMDHRNTALSTVINISHSSVRIQISAMVKCLITTIHLLYDCFLNSCESQMGLIFKQLEEILSERSPPTLSKVKMAATPLDSYIPQLIREFRPKYKTPSQEEQTYSNGDLLLNWLKDTKESVKQGLEKSLELVTSIKGLHIIREEALKIGLSMKAMGFSQTIVGVCQRLDGRFLELLADLSQYLYGVEFEEINLDPSVLLMTSTHKSKLVDLDILQKCLIEECVSISIQLLKILSHLQEKNLGEETVRKSVFCIRLLQAIVKLCPYFKKCCTINNSMENWFIICENFDKYCNQFWINWIDHVVGKTRKTCSNNFKDLNCKTSLSLFLKWDTIEIQEQTEEKVFKSQIKVPLKLSTSLEDILVELNENICSILPHTLPRIVHVQCIENNVEVIFDSYKKLISGDFNQNQALQLLFDVKFLTMFCIKRENERLVAVSQEICDKLRSNIDPFDLDVFHSYLQTNVKRAAFQSMALLGCLLPSYMQLANIEMTDKGKDQEKDPSVLLISNPSSSSWFPLLPITAPSHKHFGVQKETKIGPTSKQTAQNHSRMSSESRSLVKSNAASLFGGLSSEWFS</sequence>
<name>A0AAW1VEG1_9CUCU</name>
<reference evidence="9 10" key="1">
    <citation type="submission" date="2023-03" db="EMBL/GenBank/DDBJ databases">
        <title>Genome insight into feeding habits of ladybird beetles.</title>
        <authorList>
            <person name="Li H.-S."/>
            <person name="Huang Y.-H."/>
            <person name="Pang H."/>
        </authorList>
    </citation>
    <scope>NUCLEOTIDE SEQUENCE [LARGE SCALE GENOMIC DNA]</scope>
    <source>
        <strain evidence="9">SYSU_2023b</strain>
        <tissue evidence="9">Whole body</tissue>
    </source>
</reference>
<dbReference type="InterPro" id="IPR033370">
    <property type="entry name" value="COG1"/>
</dbReference>
<dbReference type="PANTHER" id="PTHR31658">
    <property type="entry name" value="CONSERVED OLIGOMERIC GOLGI COMPLEX SUBUNIT 1"/>
    <property type="match status" value="1"/>
</dbReference>
<dbReference type="PANTHER" id="PTHR31658:SF0">
    <property type="entry name" value="CONSERVED OLIGOMERIC GOLGI COMPLEX SUBUNIT 1"/>
    <property type="match status" value="1"/>
</dbReference>
<evidence type="ECO:0000256" key="5">
    <source>
        <dbReference type="ARBA" id="ARBA00022927"/>
    </source>
</evidence>